<gene>
    <name evidence="1" type="ORF">MC7420_3970</name>
</gene>
<dbReference type="STRING" id="118168.MC7420_3970"/>
<reference evidence="1 2" key="1">
    <citation type="submission" date="2008-07" db="EMBL/GenBank/DDBJ databases">
        <authorList>
            <person name="Tandeau de Marsac N."/>
            <person name="Ferriera S."/>
            <person name="Johnson J."/>
            <person name="Kravitz S."/>
            <person name="Beeson K."/>
            <person name="Sutton G."/>
            <person name="Rogers Y.-H."/>
            <person name="Friedman R."/>
            <person name="Frazier M."/>
            <person name="Venter J.C."/>
        </authorList>
    </citation>
    <scope>NUCLEOTIDE SEQUENCE [LARGE SCALE GENOMIC DNA]</scope>
    <source>
        <strain evidence="1 2">PCC 7420</strain>
    </source>
</reference>
<dbReference type="Proteomes" id="UP000003835">
    <property type="component" value="Unassembled WGS sequence"/>
</dbReference>
<dbReference type="RefSeq" id="WP_006102292.1">
    <property type="nucleotide sequence ID" value="NZ_DS989853.1"/>
</dbReference>
<evidence type="ECO:0000313" key="2">
    <source>
        <dbReference type="Proteomes" id="UP000003835"/>
    </source>
</evidence>
<dbReference type="EMBL" id="DS989853">
    <property type="protein sequence ID" value="EDX74446.1"/>
    <property type="molecule type" value="Genomic_DNA"/>
</dbReference>
<accession>B4VUM6</accession>
<organism evidence="1 2">
    <name type="scientific">Coleofasciculus chthonoplastes PCC 7420</name>
    <dbReference type="NCBI Taxonomy" id="118168"/>
    <lineage>
        <taxon>Bacteria</taxon>
        <taxon>Bacillati</taxon>
        <taxon>Cyanobacteriota</taxon>
        <taxon>Cyanophyceae</taxon>
        <taxon>Coleofasciculales</taxon>
        <taxon>Coleofasciculaceae</taxon>
        <taxon>Coleofasciculus</taxon>
    </lineage>
</organism>
<evidence type="ECO:0000313" key="1">
    <source>
        <dbReference type="EMBL" id="EDX74446.1"/>
    </source>
</evidence>
<dbReference type="AlphaFoldDB" id="B4VUM6"/>
<name>B4VUM6_9CYAN</name>
<dbReference type="HOGENOM" id="CLU_3182402_0_0_3"/>
<protein>
    <submittedName>
        <fullName evidence="1">Uncharacterized protein</fullName>
    </submittedName>
</protein>
<keyword evidence="2" id="KW-1185">Reference proteome</keyword>
<sequence>MHNANPFCLGVPRHDWRNPAKIVQFLPLNRAHVSAPLPSGYATPPL</sequence>
<proteinExistence type="predicted"/>